<dbReference type="EMBL" id="HACA01030770">
    <property type="protein sequence ID" value="CDW48131.1"/>
    <property type="molecule type" value="Transcribed_RNA"/>
</dbReference>
<reference evidence="1" key="1">
    <citation type="submission" date="2014-05" db="EMBL/GenBank/DDBJ databases">
        <authorList>
            <person name="Chronopoulou M."/>
        </authorList>
    </citation>
    <scope>NUCLEOTIDE SEQUENCE</scope>
    <source>
        <tissue evidence="1">Whole organism</tissue>
    </source>
</reference>
<organism evidence="1">
    <name type="scientific">Lepeophtheirus salmonis</name>
    <name type="common">Salmon louse</name>
    <name type="synonym">Caligus salmonis</name>
    <dbReference type="NCBI Taxonomy" id="72036"/>
    <lineage>
        <taxon>Eukaryota</taxon>
        <taxon>Metazoa</taxon>
        <taxon>Ecdysozoa</taxon>
        <taxon>Arthropoda</taxon>
        <taxon>Crustacea</taxon>
        <taxon>Multicrustacea</taxon>
        <taxon>Hexanauplia</taxon>
        <taxon>Copepoda</taxon>
        <taxon>Siphonostomatoida</taxon>
        <taxon>Caligidae</taxon>
        <taxon>Lepeophtheirus</taxon>
    </lineage>
</organism>
<sequence length="64" mass="7485">MNRIVNHLTCIYVKKTEKCHSNSDNLKNVLEVNKLAVTTFITLATSIYMKKEITTNYFLYLVRT</sequence>
<accession>A0A0K2VE19</accession>
<evidence type="ECO:0000313" key="1">
    <source>
        <dbReference type="EMBL" id="CDW48131.1"/>
    </source>
</evidence>
<proteinExistence type="predicted"/>
<protein>
    <submittedName>
        <fullName evidence="1">Uncharacterized protein</fullName>
    </submittedName>
</protein>
<name>A0A0K2VE19_LEPSM</name>
<dbReference type="AlphaFoldDB" id="A0A0K2VE19"/>